<keyword evidence="2" id="KW-1185">Reference proteome</keyword>
<sequence>MKVNNLLPAASPNEHDSRPWELRNTFAAQRIQGFAEFGAAIRSCSNSVSFRKSFGSGRGVRRLLATGPEEGPRPYRYG</sequence>
<evidence type="ECO:0000313" key="1">
    <source>
        <dbReference type="EMBL" id="PLU03349.1"/>
    </source>
</evidence>
<dbReference type="Proteomes" id="UP001190825">
    <property type="component" value="Unassembled WGS sequence"/>
</dbReference>
<dbReference type="RefSeq" id="WP_028053214.1">
    <property type="nucleotide sequence ID" value="NZ_ATYC01000008.1"/>
</dbReference>
<gene>
    <name evidence="1" type="ORF">BMJ33_15195</name>
</gene>
<comment type="caution">
    <text evidence="1">The sequence shown here is derived from an EMBL/GenBank/DDBJ whole genome shotgun (WGS) entry which is preliminary data.</text>
</comment>
<evidence type="ECO:0000313" key="2">
    <source>
        <dbReference type="Proteomes" id="UP001190825"/>
    </source>
</evidence>
<reference evidence="1 2" key="1">
    <citation type="journal article" date="2018" name="FEMS Microbiol. Ecol.">
        <title>Co-invading symbiotic mutualists of Medicago polymorpha retain high ancestral diversity and contain diverse accessory genomes.</title>
        <authorList>
            <person name="Porter S.S."/>
            <person name="Faber-Hammond J.J."/>
            <person name="Friesen M.L."/>
        </authorList>
    </citation>
    <scope>NUCLEOTIDE SEQUENCE [LARGE SCALE GENOMIC DNA]</scope>
    <source>
        <strain evidence="1 2">Str16</strain>
    </source>
</reference>
<dbReference type="EMBL" id="NBUC01000072">
    <property type="protein sequence ID" value="PLU03349.1"/>
    <property type="molecule type" value="Genomic_DNA"/>
</dbReference>
<organism evidence="1 2">
    <name type="scientific">Sinorhizobium medicae</name>
    <dbReference type="NCBI Taxonomy" id="110321"/>
    <lineage>
        <taxon>Bacteria</taxon>
        <taxon>Pseudomonadati</taxon>
        <taxon>Pseudomonadota</taxon>
        <taxon>Alphaproteobacteria</taxon>
        <taxon>Hyphomicrobiales</taxon>
        <taxon>Rhizobiaceae</taxon>
        <taxon>Sinorhizobium/Ensifer group</taxon>
        <taxon>Sinorhizobium</taxon>
    </lineage>
</organism>
<protein>
    <submittedName>
        <fullName evidence="1">Uncharacterized protein</fullName>
    </submittedName>
</protein>
<name>A0ABX4TL40_9HYPH</name>
<proteinExistence type="predicted"/>
<accession>A0ABX4TL40</accession>